<dbReference type="EMBL" id="CM037012">
    <property type="protein sequence ID" value="KAH7691059.1"/>
    <property type="molecule type" value="Genomic_DNA"/>
</dbReference>
<keyword evidence="2" id="KW-1185">Reference proteome</keyword>
<name>A0ACB7WS55_DIOAL</name>
<evidence type="ECO:0000313" key="2">
    <source>
        <dbReference type="Proteomes" id="UP000827976"/>
    </source>
</evidence>
<evidence type="ECO:0000313" key="1">
    <source>
        <dbReference type="EMBL" id="KAH7691059.1"/>
    </source>
</evidence>
<organism evidence="1 2">
    <name type="scientific">Dioscorea alata</name>
    <name type="common">Purple yam</name>
    <dbReference type="NCBI Taxonomy" id="55571"/>
    <lineage>
        <taxon>Eukaryota</taxon>
        <taxon>Viridiplantae</taxon>
        <taxon>Streptophyta</taxon>
        <taxon>Embryophyta</taxon>
        <taxon>Tracheophyta</taxon>
        <taxon>Spermatophyta</taxon>
        <taxon>Magnoliopsida</taxon>
        <taxon>Liliopsida</taxon>
        <taxon>Dioscoreales</taxon>
        <taxon>Dioscoreaceae</taxon>
        <taxon>Dioscorea</taxon>
    </lineage>
</organism>
<protein>
    <submittedName>
        <fullName evidence="1">Uncharacterized protein</fullName>
    </submittedName>
</protein>
<gene>
    <name evidence="1" type="ORF">IHE45_02G091100</name>
</gene>
<sequence>MVSCSLWFHATLLILTLLLYCLQLLLHCQPSIYPYQPCRCCLHDLHSSNTHQLFLHSISLFTSLCLSH</sequence>
<reference evidence="2" key="1">
    <citation type="journal article" date="2022" name="Nat. Commun.">
        <title>Chromosome evolution and the genetic basis of agronomically important traits in greater yam.</title>
        <authorList>
            <person name="Bredeson J.V."/>
            <person name="Lyons J.B."/>
            <person name="Oniyinde I.O."/>
            <person name="Okereke N.R."/>
            <person name="Kolade O."/>
            <person name="Nnabue I."/>
            <person name="Nwadili C.O."/>
            <person name="Hribova E."/>
            <person name="Parker M."/>
            <person name="Nwogha J."/>
            <person name="Shu S."/>
            <person name="Carlson J."/>
            <person name="Kariba R."/>
            <person name="Muthemba S."/>
            <person name="Knop K."/>
            <person name="Barton G.J."/>
            <person name="Sherwood A.V."/>
            <person name="Lopez-Montes A."/>
            <person name="Asiedu R."/>
            <person name="Jamnadass R."/>
            <person name="Muchugi A."/>
            <person name="Goodstein D."/>
            <person name="Egesi C.N."/>
            <person name="Featherston J."/>
            <person name="Asfaw A."/>
            <person name="Simpson G.G."/>
            <person name="Dolezel J."/>
            <person name="Hendre P.S."/>
            <person name="Van Deynze A."/>
            <person name="Kumar P.L."/>
            <person name="Obidiegwu J.E."/>
            <person name="Bhattacharjee R."/>
            <person name="Rokhsar D.S."/>
        </authorList>
    </citation>
    <scope>NUCLEOTIDE SEQUENCE [LARGE SCALE GENOMIC DNA]</scope>
    <source>
        <strain evidence="2">cv. TDa95/00328</strain>
    </source>
</reference>
<proteinExistence type="predicted"/>
<accession>A0ACB7WS55</accession>
<dbReference type="Proteomes" id="UP000827976">
    <property type="component" value="Chromosome 2"/>
</dbReference>
<comment type="caution">
    <text evidence="1">The sequence shown here is derived from an EMBL/GenBank/DDBJ whole genome shotgun (WGS) entry which is preliminary data.</text>
</comment>